<comment type="similarity">
    <text evidence="1">Belongs to the alkB family.</text>
</comment>
<evidence type="ECO:0000256" key="2">
    <source>
        <dbReference type="SAM" id="MobiDB-lite"/>
    </source>
</evidence>
<protein>
    <submittedName>
        <fullName evidence="4">Uncharacterized protein P8A3.02c</fullName>
    </submittedName>
</protein>
<dbReference type="GO" id="GO:0005759">
    <property type="term" value="C:mitochondrial matrix"/>
    <property type="evidence" value="ECO:0007669"/>
    <property type="project" value="TreeGrafter"/>
</dbReference>
<evidence type="ECO:0000313" key="4">
    <source>
        <dbReference type="EMBL" id="JAT55003.1"/>
    </source>
</evidence>
<dbReference type="InterPro" id="IPR005123">
    <property type="entry name" value="Oxoglu/Fe-dep_dioxygenase_dom"/>
</dbReference>
<dbReference type="InterPro" id="IPR037151">
    <property type="entry name" value="AlkB-like_sf"/>
</dbReference>
<proteinExistence type="inferred from homology"/>
<feature type="non-terminal residue" evidence="4">
    <location>
        <position position="1"/>
    </location>
</feature>
<dbReference type="Gene3D" id="2.60.120.590">
    <property type="entry name" value="Alpha-ketoglutarate-dependent dioxygenase AlkB-like"/>
    <property type="match status" value="1"/>
</dbReference>
<dbReference type="InterPro" id="IPR032870">
    <property type="entry name" value="ALKBH7-like"/>
</dbReference>
<dbReference type="SUPFAM" id="SSF51197">
    <property type="entry name" value="Clavaminate synthase-like"/>
    <property type="match status" value="1"/>
</dbReference>
<dbReference type="PROSITE" id="PS51471">
    <property type="entry name" value="FE2OG_OXY"/>
    <property type="match status" value="1"/>
</dbReference>
<evidence type="ECO:0000259" key="3">
    <source>
        <dbReference type="PROSITE" id="PS51471"/>
    </source>
</evidence>
<organism evidence="4">
    <name type="scientific">Anthurium amnicola</name>
    <dbReference type="NCBI Taxonomy" id="1678845"/>
    <lineage>
        <taxon>Eukaryota</taxon>
        <taxon>Viridiplantae</taxon>
        <taxon>Streptophyta</taxon>
        <taxon>Embryophyta</taxon>
        <taxon>Tracheophyta</taxon>
        <taxon>Spermatophyta</taxon>
        <taxon>Magnoliopsida</taxon>
        <taxon>Liliopsida</taxon>
        <taxon>Araceae</taxon>
        <taxon>Pothoideae</taxon>
        <taxon>Potheae</taxon>
        <taxon>Anthurium</taxon>
    </lineage>
</organism>
<evidence type="ECO:0000256" key="1">
    <source>
        <dbReference type="ARBA" id="ARBA00007879"/>
    </source>
</evidence>
<dbReference type="InterPro" id="IPR027450">
    <property type="entry name" value="AlkB-like"/>
</dbReference>
<feature type="domain" description="Fe2OG dioxygenase" evidence="3">
    <location>
        <begin position="192"/>
        <end position="309"/>
    </location>
</feature>
<sequence>QKWGRPRKKTGENPSWRPWRGRSVAPWKLYSGSAPMATTGKTTGSSFSLSLPLAPSIPTWAFRSIPTLSFDLSPAFRFIIDGISNEQGQVTANWEWVEGVEGLWLCRDFLSPDRQASLLSAIVEEGWFSEKTHNQAMRFGDLPKWATELSNLIQEAACLDDAGIEMFDESLAGDHSNNVCPLPVHLLWREPLFDQLIVNVYKPGEGICAHVDLMRFEDGIAIVSLQSECVMHFTPVEQRISDAEAGEGHVDSPPMRIPVLLTPGSLVILSGEARYLWKHEINRKPGFQVWKGKELLQGERTSITLRKLCPSS</sequence>
<dbReference type="Pfam" id="PF13532">
    <property type="entry name" value="2OG-FeII_Oxy_2"/>
    <property type="match status" value="1"/>
</dbReference>
<reference evidence="4" key="1">
    <citation type="submission" date="2015-07" db="EMBL/GenBank/DDBJ databases">
        <title>Transcriptome Assembly of Anthurium amnicola.</title>
        <authorList>
            <person name="Suzuki J."/>
        </authorList>
    </citation>
    <scope>NUCLEOTIDE SEQUENCE</scope>
</reference>
<gene>
    <name evidence="4" type="primary">SPAP8A3.02c_1</name>
    <name evidence="4" type="ORF">g.89943</name>
</gene>
<dbReference type="PANTHER" id="PTHR21052:SF0">
    <property type="entry name" value="ALPHA-KETOGLUTARATE-DEPENDENT DIOXYGENASE ALKB HOMOLOG 7, MITOCHONDRIAL"/>
    <property type="match status" value="1"/>
</dbReference>
<dbReference type="GO" id="GO:0006974">
    <property type="term" value="P:DNA damage response"/>
    <property type="evidence" value="ECO:0007669"/>
    <property type="project" value="InterPro"/>
</dbReference>
<feature type="region of interest" description="Disordered" evidence="2">
    <location>
        <begin position="1"/>
        <end position="20"/>
    </location>
</feature>
<dbReference type="AlphaFoldDB" id="A0A1D1YK43"/>
<dbReference type="GO" id="GO:0006631">
    <property type="term" value="P:fatty acid metabolic process"/>
    <property type="evidence" value="ECO:0007669"/>
    <property type="project" value="TreeGrafter"/>
</dbReference>
<dbReference type="EMBL" id="GDJX01012933">
    <property type="protein sequence ID" value="JAT55003.1"/>
    <property type="molecule type" value="Transcribed_RNA"/>
</dbReference>
<accession>A0A1D1YK43</accession>
<name>A0A1D1YK43_9ARAE</name>
<dbReference type="PANTHER" id="PTHR21052">
    <property type="entry name" value="SPERMATOGENESIS ASSOCIATED 11-RELATED"/>
    <property type="match status" value="1"/>
</dbReference>